<sequence length="537" mass="58885">MRWTSSENDRRPARLLRQIRVCSRCGQSREGRSSGRRAPRVQRLTTCERLRLAQAKRLADFLAVAVHNLLDLVITAHVPESTFDHEAMTGCRLAVPGGANVRDADHYGVGVQCRELATEHAPQVFNLVDGLQRRRSKLTGLLNLGLAPRPPEDNAGNYRASPCRWKAHTDPEYLHAQHYRVTGMSGTVIAQVGNRQVGNRISDRYKVLERLGGGAGGQVYRVEDEHLRTEVALKLFEPQSGQPATWDEAQALKELQSQYLLPVYNADIASGTDIRYITMPVMDGDLESASAPFGVDIAKAVRWGQQLGHGLERVHAAGLLHRDVKPGNAFVDTGNNVLLGDLGFAARMDADGYTAANGTYATVAPEVLSTGKCSVASDVYSLAATMFYLLSGQYPNGPIALGRDARRERILHGQFDKLRDVAPYVSQGLGNVVERGLSLDPVARPSSAQALANQLAQCSRPHRPWRRVTPHDGHDQCFEGGATNKVKAVSVCAVQDARGRYSVEVRHETGRRARQHEKSGIQQDSLPAALRTVLRNV</sequence>
<dbReference type="Gene3D" id="1.10.510.10">
    <property type="entry name" value="Transferase(Phosphotransferase) domain 1"/>
    <property type="match status" value="1"/>
</dbReference>
<keyword evidence="5 9" id="KW-0418">Kinase</keyword>
<dbReference type="Proteomes" id="UP000308632">
    <property type="component" value="Unassembled WGS sequence"/>
</dbReference>
<evidence type="ECO:0000313" key="10">
    <source>
        <dbReference type="Proteomes" id="UP000308632"/>
    </source>
</evidence>
<evidence type="ECO:0000256" key="6">
    <source>
        <dbReference type="ARBA" id="ARBA00022840"/>
    </source>
</evidence>
<feature type="domain" description="Protein kinase" evidence="8">
    <location>
        <begin position="205"/>
        <end position="466"/>
    </location>
</feature>
<dbReference type="CDD" id="cd14014">
    <property type="entry name" value="STKc_PknB_like"/>
    <property type="match status" value="1"/>
</dbReference>
<dbReference type="EC" id="2.7.11.1" evidence="2"/>
<gene>
    <name evidence="9" type="ORF">E4U92_32210</name>
</gene>
<comment type="similarity">
    <text evidence="1">Belongs to the protein kinase superfamily. NEK Ser/Thr protein kinase family. NIMA subfamily.</text>
</comment>
<proteinExistence type="inferred from homology"/>
<dbReference type="PROSITE" id="PS00107">
    <property type="entry name" value="PROTEIN_KINASE_ATP"/>
    <property type="match status" value="1"/>
</dbReference>
<organism evidence="9 10">
    <name type="scientific">Streptomyces galbus</name>
    <dbReference type="NCBI Taxonomy" id="33898"/>
    <lineage>
        <taxon>Bacteria</taxon>
        <taxon>Bacillati</taxon>
        <taxon>Actinomycetota</taxon>
        <taxon>Actinomycetes</taxon>
        <taxon>Kitasatosporales</taxon>
        <taxon>Streptomycetaceae</taxon>
        <taxon>Streptomyces</taxon>
    </lineage>
</organism>
<protein>
    <recommendedName>
        <fullName evidence="2">non-specific serine/threonine protein kinase</fullName>
        <ecNumber evidence="2">2.7.11.1</ecNumber>
    </recommendedName>
</protein>
<dbReference type="EMBL" id="SZPR01000033">
    <property type="protein sequence ID" value="TKS98003.1"/>
    <property type="molecule type" value="Genomic_DNA"/>
</dbReference>
<dbReference type="SMART" id="SM00220">
    <property type="entry name" value="S_TKc"/>
    <property type="match status" value="1"/>
</dbReference>
<dbReference type="InterPro" id="IPR017441">
    <property type="entry name" value="Protein_kinase_ATP_BS"/>
</dbReference>
<keyword evidence="6 7" id="KW-0067">ATP-binding</keyword>
<dbReference type="InterPro" id="IPR000719">
    <property type="entry name" value="Prot_kinase_dom"/>
</dbReference>
<keyword evidence="3" id="KW-0808">Transferase</keyword>
<dbReference type="GO" id="GO:0004674">
    <property type="term" value="F:protein serine/threonine kinase activity"/>
    <property type="evidence" value="ECO:0007669"/>
    <property type="project" value="UniProtKB-KW"/>
</dbReference>
<evidence type="ECO:0000256" key="4">
    <source>
        <dbReference type="ARBA" id="ARBA00022741"/>
    </source>
</evidence>
<dbReference type="GO" id="GO:0005524">
    <property type="term" value="F:ATP binding"/>
    <property type="evidence" value="ECO:0007669"/>
    <property type="project" value="UniProtKB-UniRule"/>
</dbReference>
<accession>A0A4U5W8R8</accession>
<evidence type="ECO:0000256" key="7">
    <source>
        <dbReference type="PROSITE-ProRule" id="PRU10141"/>
    </source>
</evidence>
<evidence type="ECO:0000256" key="5">
    <source>
        <dbReference type="ARBA" id="ARBA00022777"/>
    </source>
</evidence>
<evidence type="ECO:0000313" key="9">
    <source>
        <dbReference type="EMBL" id="TKS98003.1"/>
    </source>
</evidence>
<evidence type="ECO:0000256" key="3">
    <source>
        <dbReference type="ARBA" id="ARBA00022679"/>
    </source>
</evidence>
<dbReference type="InterPro" id="IPR011009">
    <property type="entry name" value="Kinase-like_dom_sf"/>
</dbReference>
<name>A0A4U5W8R8_STRGB</name>
<dbReference type="Gene3D" id="3.30.200.20">
    <property type="entry name" value="Phosphorylase Kinase, domain 1"/>
    <property type="match status" value="1"/>
</dbReference>
<evidence type="ECO:0000259" key="8">
    <source>
        <dbReference type="PROSITE" id="PS50011"/>
    </source>
</evidence>
<dbReference type="PROSITE" id="PS50011">
    <property type="entry name" value="PROTEIN_KINASE_DOM"/>
    <property type="match status" value="1"/>
</dbReference>
<dbReference type="PANTHER" id="PTHR43671">
    <property type="entry name" value="SERINE/THREONINE-PROTEIN KINASE NEK"/>
    <property type="match status" value="1"/>
</dbReference>
<dbReference type="PANTHER" id="PTHR43671:SF13">
    <property type="entry name" value="SERINE_THREONINE-PROTEIN KINASE NEK2"/>
    <property type="match status" value="1"/>
</dbReference>
<evidence type="ECO:0000256" key="1">
    <source>
        <dbReference type="ARBA" id="ARBA00010886"/>
    </source>
</evidence>
<keyword evidence="4 7" id="KW-0547">Nucleotide-binding</keyword>
<evidence type="ECO:0000256" key="2">
    <source>
        <dbReference type="ARBA" id="ARBA00012513"/>
    </source>
</evidence>
<dbReference type="SUPFAM" id="SSF56112">
    <property type="entry name" value="Protein kinase-like (PK-like)"/>
    <property type="match status" value="1"/>
</dbReference>
<keyword evidence="9" id="KW-0723">Serine/threonine-protein kinase</keyword>
<comment type="caution">
    <text evidence="9">The sequence shown here is derived from an EMBL/GenBank/DDBJ whole genome shotgun (WGS) entry which is preliminary data.</text>
</comment>
<reference evidence="9 10" key="1">
    <citation type="submission" date="2019-04" db="EMBL/GenBank/DDBJ databases">
        <title>Streptomyces lasaliensis sp.nov., an Actinomycete isolated from soil which produces the polyether antibiotic lasalocid.</title>
        <authorList>
            <person name="Erwin G."/>
            <person name="Haber C."/>
        </authorList>
    </citation>
    <scope>NUCLEOTIDE SEQUENCE [LARGE SCALE GENOMIC DNA]</scope>
    <source>
        <strain evidence="9 10">DSM 40089</strain>
    </source>
</reference>
<feature type="binding site" evidence="7">
    <location>
        <position position="234"/>
    </location>
    <ligand>
        <name>ATP</name>
        <dbReference type="ChEBI" id="CHEBI:30616"/>
    </ligand>
</feature>
<dbReference type="Pfam" id="PF00069">
    <property type="entry name" value="Pkinase"/>
    <property type="match status" value="1"/>
</dbReference>
<dbReference type="InterPro" id="IPR050660">
    <property type="entry name" value="NEK_Ser/Thr_kinase"/>
</dbReference>
<dbReference type="AlphaFoldDB" id="A0A4U5W8R8"/>